<reference evidence="4" key="1">
    <citation type="journal article" date="2021" name="ISME J.">
        <title>Evolutionary origin and ecological implication of a unique nif island in free-living Bradyrhizobium lineages.</title>
        <authorList>
            <person name="Tao J."/>
        </authorList>
    </citation>
    <scope>NUCLEOTIDE SEQUENCE [LARGE SCALE GENOMIC DNA]</scope>
    <source>
        <strain evidence="4">SZCCT0094</strain>
    </source>
</reference>
<evidence type="ECO:0000256" key="2">
    <source>
        <dbReference type="RuleBase" id="RU003707"/>
    </source>
</evidence>
<dbReference type="PANTHER" id="PTHR11941:SF54">
    <property type="entry name" value="ENOYL-COA HYDRATASE, MITOCHONDRIAL"/>
    <property type="match status" value="1"/>
</dbReference>
<dbReference type="InterPro" id="IPR018376">
    <property type="entry name" value="Enoyl-CoA_hyd/isom_CS"/>
</dbReference>
<dbReference type="InterPro" id="IPR029045">
    <property type="entry name" value="ClpP/crotonase-like_dom_sf"/>
</dbReference>
<dbReference type="Proteomes" id="UP001314635">
    <property type="component" value="Unassembled WGS sequence"/>
</dbReference>
<dbReference type="PANTHER" id="PTHR11941">
    <property type="entry name" value="ENOYL-COA HYDRATASE-RELATED"/>
    <property type="match status" value="1"/>
</dbReference>
<sequence length="247" mass="26096">MEGAVAVLTMQYPPHNLFDLALTRAVIDALAWARGQGARAVVLNSAMRHFSAGADLKAIENGLGEDGGQLLLELLGAFREHPAPIIASVHGVCVGGGLEIALACDFVIAAESSKLGCVEPIVGLHPLMGAIQRISQRAGELRAKEMAMFGRRFDAQTLERWNIINRVVPDARLASATMVLARELAAGPTVAHAATKKLAAVAASQGVEAADKAMLEIQKAVFASRDFANAVASYRERGPGFAMFEGR</sequence>
<comment type="similarity">
    <text evidence="1 2">Belongs to the enoyl-CoA hydratase/isomerase family.</text>
</comment>
<evidence type="ECO:0000313" key="4">
    <source>
        <dbReference type="Proteomes" id="UP001314635"/>
    </source>
</evidence>
<keyword evidence="4" id="KW-1185">Reference proteome</keyword>
<dbReference type="InterPro" id="IPR001753">
    <property type="entry name" value="Enoyl-CoA_hydra/iso"/>
</dbReference>
<gene>
    <name evidence="3" type="ORF">JQ619_14850</name>
</gene>
<dbReference type="CDD" id="cd06558">
    <property type="entry name" value="crotonase-like"/>
    <property type="match status" value="1"/>
</dbReference>
<dbReference type="PROSITE" id="PS00166">
    <property type="entry name" value="ENOYL_COA_HYDRATASE"/>
    <property type="match status" value="1"/>
</dbReference>
<dbReference type="Pfam" id="PF00378">
    <property type="entry name" value="ECH_1"/>
    <property type="match status" value="1"/>
</dbReference>
<accession>A0ABS5G7C8</accession>
<organism evidence="3 4">
    <name type="scientific">Bradyrhizobium denitrificans</name>
    <dbReference type="NCBI Taxonomy" id="2734912"/>
    <lineage>
        <taxon>Bacteria</taxon>
        <taxon>Pseudomonadati</taxon>
        <taxon>Pseudomonadota</taxon>
        <taxon>Alphaproteobacteria</taxon>
        <taxon>Hyphomicrobiales</taxon>
        <taxon>Nitrobacteraceae</taxon>
        <taxon>Bradyrhizobium</taxon>
    </lineage>
</organism>
<proteinExistence type="inferred from homology"/>
<comment type="caution">
    <text evidence="3">The sequence shown here is derived from an EMBL/GenBank/DDBJ whole genome shotgun (WGS) entry which is preliminary data.</text>
</comment>
<dbReference type="EMBL" id="JAFCLK010000012">
    <property type="protein sequence ID" value="MBR1137051.1"/>
    <property type="molecule type" value="Genomic_DNA"/>
</dbReference>
<dbReference type="Gene3D" id="3.90.226.10">
    <property type="entry name" value="2-enoyl-CoA Hydratase, Chain A, domain 1"/>
    <property type="match status" value="1"/>
</dbReference>
<protein>
    <submittedName>
        <fullName evidence="3">Enoyl-CoA hydratase/isomerase family protein</fullName>
    </submittedName>
</protein>
<evidence type="ECO:0000313" key="3">
    <source>
        <dbReference type="EMBL" id="MBR1137051.1"/>
    </source>
</evidence>
<dbReference type="SUPFAM" id="SSF52096">
    <property type="entry name" value="ClpP/crotonase"/>
    <property type="match status" value="1"/>
</dbReference>
<evidence type="ECO:0000256" key="1">
    <source>
        <dbReference type="ARBA" id="ARBA00005254"/>
    </source>
</evidence>
<name>A0ABS5G7C8_9BRAD</name>